<evidence type="ECO:0000313" key="3">
    <source>
        <dbReference type="Proteomes" id="UP000057158"/>
    </source>
</evidence>
<accession>A0A0M4D2R2</accession>
<sequence length="214" mass="23442">MKNRWFCCLLLALLLAVSNMAVAAGYEVRPGIEISFEPLALPWQVSKDPPDFLIQERAAHLHAAQLEAARKAGIDSPEEAARQMLKAEELFLFNPESGAHLMIDFSPLREGEAPPSTGTLKASASYAAEDLKGEEGIEGAKSKIGKIRIKGTKAAYRVDADFLMHGKATRFIGVITFGRDHWIYLYYTGPHPGLEDLAVVSRFLEGFSIAPGKN</sequence>
<evidence type="ECO:0000256" key="1">
    <source>
        <dbReference type="SAM" id="SignalP"/>
    </source>
</evidence>
<dbReference type="KEGG" id="des:DSOUD_1866"/>
<keyword evidence="3" id="KW-1185">Reference proteome</keyword>
<keyword evidence="1" id="KW-0732">Signal</keyword>
<proteinExistence type="predicted"/>
<name>A0A0M4D2R2_9BACT</name>
<dbReference type="Proteomes" id="UP000057158">
    <property type="component" value="Chromosome"/>
</dbReference>
<dbReference type="STRING" id="1603606.DSOUD_1866"/>
<dbReference type="PATRIC" id="fig|1603606.3.peg.2024"/>
<feature type="signal peptide" evidence="1">
    <location>
        <begin position="1"/>
        <end position="23"/>
    </location>
</feature>
<evidence type="ECO:0000313" key="2">
    <source>
        <dbReference type="EMBL" id="ALC16638.1"/>
    </source>
</evidence>
<organism evidence="2 3">
    <name type="scientific">Desulfuromonas soudanensis</name>
    <dbReference type="NCBI Taxonomy" id="1603606"/>
    <lineage>
        <taxon>Bacteria</taxon>
        <taxon>Pseudomonadati</taxon>
        <taxon>Thermodesulfobacteriota</taxon>
        <taxon>Desulfuromonadia</taxon>
        <taxon>Desulfuromonadales</taxon>
        <taxon>Desulfuromonadaceae</taxon>
        <taxon>Desulfuromonas</taxon>
    </lineage>
</organism>
<dbReference type="AlphaFoldDB" id="A0A0M4D2R2"/>
<feature type="chain" id="PRO_5005792052" evidence="1">
    <location>
        <begin position="24"/>
        <end position="214"/>
    </location>
</feature>
<dbReference type="EMBL" id="CP010802">
    <property type="protein sequence ID" value="ALC16638.1"/>
    <property type="molecule type" value="Genomic_DNA"/>
</dbReference>
<gene>
    <name evidence="2" type="ORF">DSOUD_1866</name>
</gene>
<reference evidence="2 3" key="1">
    <citation type="submission" date="2015-07" db="EMBL/GenBank/DDBJ databases">
        <title>Isolation and Genomic Characterization of a Novel Halophilic Metal-Reducing Deltaproteobacterium from the Deep Subsurface.</title>
        <authorList>
            <person name="Badalamenti J.P."/>
            <person name="Summers Z.M."/>
            <person name="Gralnick J.A."/>
            <person name="Bond D.R."/>
        </authorList>
    </citation>
    <scope>NUCLEOTIDE SEQUENCE [LARGE SCALE GENOMIC DNA]</scope>
    <source>
        <strain evidence="2 3">WTL</strain>
    </source>
</reference>
<protein>
    <submittedName>
        <fullName evidence="2">Uncharacterized protein</fullName>
    </submittedName>
</protein>